<dbReference type="SUPFAM" id="SSF56112">
    <property type="entry name" value="Protein kinase-like (PK-like)"/>
    <property type="match status" value="1"/>
</dbReference>
<dbReference type="GO" id="GO:0016740">
    <property type="term" value="F:transferase activity"/>
    <property type="evidence" value="ECO:0007669"/>
    <property type="project" value="UniProtKB-KW"/>
</dbReference>
<keyword evidence="2" id="KW-0808">Transferase</keyword>
<dbReference type="InterPro" id="IPR011009">
    <property type="entry name" value="Kinase-like_dom_sf"/>
</dbReference>
<accession>A0A4V2XSJ4</accession>
<dbReference type="AlphaFoldDB" id="A0A4V2XSJ4"/>
<dbReference type="Proteomes" id="UP000295075">
    <property type="component" value="Unassembled WGS sequence"/>
</dbReference>
<protein>
    <submittedName>
        <fullName evidence="2">Aminoglycoside phosphotransferase family protein</fullName>
    </submittedName>
</protein>
<evidence type="ECO:0000313" key="3">
    <source>
        <dbReference type="Proteomes" id="UP000295075"/>
    </source>
</evidence>
<comment type="caution">
    <text evidence="2">The sequence shown here is derived from an EMBL/GenBank/DDBJ whole genome shotgun (WGS) entry which is preliminary data.</text>
</comment>
<dbReference type="Gene3D" id="3.90.1200.10">
    <property type="match status" value="1"/>
</dbReference>
<evidence type="ECO:0000259" key="1">
    <source>
        <dbReference type="Pfam" id="PF01636"/>
    </source>
</evidence>
<reference evidence="2 3" key="1">
    <citation type="submission" date="2019-03" db="EMBL/GenBank/DDBJ databases">
        <title>Draft genome sequences of novel Actinobacteria.</title>
        <authorList>
            <person name="Sahin N."/>
            <person name="Ay H."/>
            <person name="Saygin H."/>
        </authorList>
    </citation>
    <scope>NUCLEOTIDE SEQUENCE [LARGE SCALE GENOMIC DNA]</scope>
    <source>
        <strain evidence="2 3">JCM 30547</strain>
    </source>
</reference>
<sequence>METKNVVAVVTVGDRYVGTLPAFDADRVWWAEIEDVTAQLDTVLGFRTVVLRLLDVDSAEAMRGGRVVYHVQADSEPAPGVLDPAENEWSKGLSRPEPHRASWAEVDGPQRMIEWAGDILGTTQGWAQVKTWNLSCLVRFSGAWAKATSPFCGVDADIIQRVQQYDAQLGPAVLGVDLDRRWSLLAHAPGIDCWEPDAATVDNILTRWVAVQAALSTEDLGTPSLLPSGLSGHLTRMLDGEAGAQLTATEKAQARELVEALPGIVAELDESGLPITLVHGDFHPGNWRSDGSTRMVVDWADSFAGHPATDLRRLYDWLPPEKREHAATVWAAAWKRHLPDSEPLRALGPMRVIAALTGSVLYQKFLDNIEPSERVYHEGDPAAGIRSALIG</sequence>
<dbReference type="OrthoDB" id="101887at2"/>
<dbReference type="InterPro" id="IPR002575">
    <property type="entry name" value="Aminoglycoside_PTrfase"/>
</dbReference>
<proteinExistence type="predicted"/>
<dbReference type="RefSeq" id="WP_132402491.1">
    <property type="nucleotide sequence ID" value="NZ_SMKA01000010.1"/>
</dbReference>
<dbReference type="EMBL" id="SMKA01000010">
    <property type="protein sequence ID" value="TDC34045.1"/>
    <property type="molecule type" value="Genomic_DNA"/>
</dbReference>
<keyword evidence="3" id="KW-1185">Reference proteome</keyword>
<name>A0A4V2XSJ4_9ACTN</name>
<dbReference type="Pfam" id="PF01636">
    <property type="entry name" value="APH"/>
    <property type="match status" value="1"/>
</dbReference>
<organism evidence="2 3">
    <name type="scientific">Kribbella albertanoniae</name>
    <dbReference type="NCBI Taxonomy" id="1266829"/>
    <lineage>
        <taxon>Bacteria</taxon>
        <taxon>Bacillati</taxon>
        <taxon>Actinomycetota</taxon>
        <taxon>Actinomycetes</taxon>
        <taxon>Propionibacteriales</taxon>
        <taxon>Kribbellaceae</taxon>
        <taxon>Kribbella</taxon>
    </lineage>
</organism>
<feature type="domain" description="Aminoglycoside phosphotransferase" evidence="1">
    <location>
        <begin position="174"/>
        <end position="345"/>
    </location>
</feature>
<evidence type="ECO:0000313" key="2">
    <source>
        <dbReference type="EMBL" id="TDC34045.1"/>
    </source>
</evidence>
<gene>
    <name evidence="2" type="ORF">E1261_04890</name>
</gene>